<dbReference type="GO" id="GO:0008270">
    <property type="term" value="F:zinc ion binding"/>
    <property type="evidence" value="ECO:0007669"/>
    <property type="project" value="InterPro"/>
</dbReference>
<comment type="cofactor">
    <cofactor evidence="14 17">
        <name>Zn(2+)</name>
        <dbReference type="ChEBI" id="CHEBI:29105"/>
    </cofactor>
    <text evidence="14 17">Binds 1 zinc ion.</text>
</comment>
<evidence type="ECO:0000256" key="9">
    <source>
        <dbReference type="ARBA" id="ARBA00022857"/>
    </source>
</evidence>
<dbReference type="PROSITE" id="PS51747">
    <property type="entry name" value="CYT_DCMP_DEAMINASES_2"/>
    <property type="match status" value="1"/>
</dbReference>
<dbReference type="InterPro" id="IPR002734">
    <property type="entry name" value="RibDG_C"/>
</dbReference>
<dbReference type="PANTHER" id="PTHR38011">
    <property type="entry name" value="DIHYDROFOLATE REDUCTASE FAMILY PROTEIN (AFU_ORTHOLOGUE AFUA_8G06820)"/>
    <property type="match status" value="1"/>
</dbReference>
<dbReference type="Pfam" id="PF00383">
    <property type="entry name" value="dCMP_cyt_deam_1"/>
    <property type="match status" value="1"/>
</dbReference>
<feature type="binding site" evidence="16">
    <location>
        <begin position="262"/>
        <end position="268"/>
    </location>
    <ligand>
        <name>NADP(+)</name>
        <dbReference type="ChEBI" id="CHEBI:58349"/>
    </ligand>
</feature>
<feature type="active site" description="Proton donor" evidence="15">
    <location>
        <position position="46"/>
    </location>
</feature>
<dbReference type="InterPro" id="IPR002125">
    <property type="entry name" value="CMP_dCMP_dom"/>
</dbReference>
<keyword evidence="10 14" id="KW-0560">Oxidoreductase</keyword>
<evidence type="ECO:0000259" key="18">
    <source>
        <dbReference type="PROSITE" id="PS51747"/>
    </source>
</evidence>
<dbReference type="Gene3D" id="3.40.140.10">
    <property type="entry name" value="Cytidine Deaminase, domain 2"/>
    <property type="match status" value="1"/>
</dbReference>
<feature type="binding site" evidence="16">
    <location>
        <position position="260"/>
    </location>
    <ligand>
        <name>substrate</name>
    </ligand>
</feature>
<dbReference type="InterPro" id="IPR024072">
    <property type="entry name" value="DHFR-like_dom_sf"/>
</dbReference>
<evidence type="ECO:0000256" key="15">
    <source>
        <dbReference type="PIRSR" id="PIRSR006769-1"/>
    </source>
</evidence>
<evidence type="ECO:0000256" key="6">
    <source>
        <dbReference type="ARBA" id="ARBA00022619"/>
    </source>
</evidence>
<keyword evidence="8 14" id="KW-0862">Zinc</keyword>
<dbReference type="InterPro" id="IPR050765">
    <property type="entry name" value="Riboflavin_Biosynth_HTPR"/>
</dbReference>
<dbReference type="EMBL" id="CP094970">
    <property type="protein sequence ID" value="UYM07932.1"/>
    <property type="molecule type" value="Genomic_DNA"/>
</dbReference>
<feature type="binding site" evidence="16">
    <location>
        <position position="200"/>
    </location>
    <ligand>
        <name>substrate</name>
    </ligand>
</feature>
<evidence type="ECO:0000256" key="3">
    <source>
        <dbReference type="ARBA" id="ARBA00004910"/>
    </source>
</evidence>
<comment type="function">
    <text evidence="1 14">Converts 2,5-diamino-6-(ribosylamino)-4(3h)-pyrimidinone 5'-phosphate into 5-amino-6-(ribosylamino)-2,4(1h,3h)-pyrimidinedione 5'-phosphate.</text>
</comment>
<comment type="similarity">
    <text evidence="5 14">In the C-terminal section; belongs to the HTP reductase family.</text>
</comment>
<organism evidence="19 20">
    <name type="scientific">Solicola gregarius</name>
    <dbReference type="NCBI Taxonomy" id="2908642"/>
    <lineage>
        <taxon>Bacteria</taxon>
        <taxon>Bacillati</taxon>
        <taxon>Actinomycetota</taxon>
        <taxon>Actinomycetes</taxon>
        <taxon>Propionibacteriales</taxon>
        <taxon>Nocardioidaceae</taxon>
        <taxon>Solicola</taxon>
    </lineage>
</organism>
<feature type="binding site" evidence="17">
    <location>
        <position position="78"/>
    </location>
    <ligand>
        <name>Zn(2+)</name>
        <dbReference type="ChEBI" id="CHEBI:29105"/>
        <note>catalytic</note>
    </ligand>
</feature>
<evidence type="ECO:0000256" key="4">
    <source>
        <dbReference type="ARBA" id="ARBA00005259"/>
    </source>
</evidence>
<feature type="binding site" evidence="16">
    <location>
        <position position="177"/>
    </location>
    <ligand>
        <name>substrate</name>
    </ligand>
</feature>
<dbReference type="PANTHER" id="PTHR38011:SF7">
    <property type="entry name" value="2,5-DIAMINO-6-RIBOSYLAMINO-4(3H)-PYRIMIDINONE 5'-PHOSPHATE REDUCTASE"/>
    <property type="match status" value="1"/>
</dbReference>
<evidence type="ECO:0000256" key="5">
    <source>
        <dbReference type="ARBA" id="ARBA00007417"/>
    </source>
</evidence>
<accession>A0AA46YMM0</accession>
<dbReference type="InterPro" id="IPR016193">
    <property type="entry name" value="Cytidine_deaminase-like"/>
</dbReference>
<evidence type="ECO:0000256" key="11">
    <source>
        <dbReference type="ARBA" id="ARBA00023268"/>
    </source>
</evidence>
<keyword evidence="14 19" id="KW-0378">Hydrolase</keyword>
<evidence type="ECO:0000256" key="7">
    <source>
        <dbReference type="ARBA" id="ARBA00022723"/>
    </source>
</evidence>
<feature type="binding site" evidence="16">
    <location>
        <position position="147"/>
    </location>
    <ligand>
        <name>NADP(+)</name>
        <dbReference type="ChEBI" id="CHEBI:58349"/>
    </ligand>
</feature>
<evidence type="ECO:0000256" key="17">
    <source>
        <dbReference type="PIRSR" id="PIRSR006769-3"/>
    </source>
</evidence>
<keyword evidence="7 14" id="KW-0479">Metal-binding</keyword>
<feature type="binding site" evidence="16">
    <location>
        <position position="163"/>
    </location>
    <ligand>
        <name>NADP(+)</name>
        <dbReference type="ChEBI" id="CHEBI:58349"/>
    </ligand>
</feature>
<feature type="binding site" evidence="16">
    <location>
        <position position="218"/>
    </location>
    <ligand>
        <name>NADP(+)</name>
        <dbReference type="ChEBI" id="CHEBI:58349"/>
    </ligand>
</feature>
<dbReference type="SUPFAM" id="SSF53927">
    <property type="entry name" value="Cytidine deaminase-like"/>
    <property type="match status" value="1"/>
</dbReference>
<dbReference type="PIRSF" id="PIRSF006769">
    <property type="entry name" value="RibD"/>
    <property type="match status" value="1"/>
</dbReference>
<evidence type="ECO:0000256" key="12">
    <source>
        <dbReference type="ARBA" id="ARBA00049861"/>
    </source>
</evidence>
<keyword evidence="11" id="KW-0511">Multifunctional enzyme</keyword>
<comment type="pathway">
    <text evidence="3 14">Cofactor biosynthesis; riboflavin biosynthesis; 5-amino-6-(D-ribitylamino)uracil from GTP: step 3/4.</text>
</comment>
<dbReference type="AlphaFoldDB" id="A0AA46YMM0"/>
<evidence type="ECO:0000256" key="13">
    <source>
        <dbReference type="ARBA" id="ARBA00049886"/>
    </source>
</evidence>
<reference evidence="19" key="1">
    <citation type="submission" date="2022-01" db="EMBL/GenBank/DDBJ databases">
        <title>Nocardioidaceae gen. sp. A5X3R13.</title>
        <authorList>
            <person name="Lopez Marin M.A."/>
            <person name="Uhlik O."/>
        </authorList>
    </citation>
    <scope>NUCLEOTIDE SEQUENCE</scope>
    <source>
        <strain evidence="19">A5X3R13</strain>
    </source>
</reference>
<dbReference type="KEGG" id="sgrg:L0C25_22420"/>
<dbReference type="CDD" id="cd01284">
    <property type="entry name" value="Riboflavin_deaminase-reductase"/>
    <property type="match status" value="1"/>
</dbReference>
<comment type="catalytic activity">
    <reaction evidence="13 14">
        <text>2,5-diamino-6-hydroxy-4-(5-phosphoribosylamino)-pyrimidine + H2O + H(+) = 5-amino-6-(5-phospho-D-ribosylamino)uracil + NH4(+)</text>
        <dbReference type="Rhea" id="RHEA:21868"/>
        <dbReference type="ChEBI" id="CHEBI:15377"/>
        <dbReference type="ChEBI" id="CHEBI:15378"/>
        <dbReference type="ChEBI" id="CHEBI:28938"/>
        <dbReference type="ChEBI" id="CHEBI:58453"/>
        <dbReference type="ChEBI" id="CHEBI:58614"/>
        <dbReference type="EC" id="3.5.4.26"/>
    </reaction>
</comment>
<protein>
    <recommendedName>
        <fullName evidence="14">Riboflavin biosynthesis protein RibD</fullName>
    </recommendedName>
    <domain>
        <recommendedName>
            <fullName evidence="14">Diaminohydroxyphosphoribosylaminopyrimidine deaminase</fullName>
            <shortName evidence="14">DRAP deaminase</shortName>
            <ecNumber evidence="14">3.5.4.26</ecNumber>
        </recommendedName>
        <alternativeName>
            <fullName evidence="14">Riboflavin-specific deaminase</fullName>
        </alternativeName>
    </domain>
    <domain>
        <recommendedName>
            <fullName evidence="14">5-amino-6-(5-phosphoribosylamino)uracil reductase</fullName>
            <ecNumber evidence="14">1.1.1.193</ecNumber>
        </recommendedName>
        <alternativeName>
            <fullName evidence="14">HTP reductase</fullName>
        </alternativeName>
    </domain>
</protein>
<feature type="binding site" evidence="16">
    <location>
        <position position="161"/>
    </location>
    <ligand>
        <name>substrate</name>
    </ligand>
</feature>
<dbReference type="Proteomes" id="UP001164390">
    <property type="component" value="Chromosome"/>
</dbReference>
<dbReference type="PROSITE" id="PS00903">
    <property type="entry name" value="CYT_DCMP_DEAMINASES_1"/>
    <property type="match status" value="1"/>
</dbReference>
<evidence type="ECO:0000256" key="8">
    <source>
        <dbReference type="ARBA" id="ARBA00022833"/>
    </source>
</evidence>
<dbReference type="GO" id="GO:0008703">
    <property type="term" value="F:5-amino-6-(5-phosphoribosylamino)uracil reductase activity"/>
    <property type="evidence" value="ECO:0007669"/>
    <property type="project" value="UniProtKB-EC"/>
</dbReference>
<dbReference type="EC" id="3.5.4.26" evidence="14"/>
<dbReference type="GO" id="GO:0009231">
    <property type="term" value="P:riboflavin biosynthetic process"/>
    <property type="evidence" value="ECO:0007669"/>
    <property type="project" value="UniProtKB-KW"/>
</dbReference>
<proteinExistence type="inferred from homology"/>
<comment type="pathway">
    <text evidence="2 14">Cofactor biosynthesis; riboflavin biosynthesis; 5-amino-6-(D-ribitylamino)uracil from GTP: step 2/4.</text>
</comment>
<feature type="domain" description="CMP/dCMP-type deaminase" evidence="18">
    <location>
        <begin position="1"/>
        <end position="116"/>
    </location>
</feature>
<feature type="binding site" evidence="17">
    <location>
        <position position="44"/>
    </location>
    <ligand>
        <name>Zn(2+)</name>
        <dbReference type="ChEBI" id="CHEBI:29105"/>
        <note>catalytic</note>
    </ligand>
</feature>
<evidence type="ECO:0000256" key="2">
    <source>
        <dbReference type="ARBA" id="ARBA00004882"/>
    </source>
</evidence>
<dbReference type="GO" id="GO:0008835">
    <property type="term" value="F:diaminohydroxyphosphoribosylaminopyrimidine deaminase activity"/>
    <property type="evidence" value="ECO:0007669"/>
    <property type="project" value="UniProtKB-EC"/>
</dbReference>
<keyword evidence="20" id="KW-1185">Reference proteome</keyword>
<evidence type="ECO:0000313" key="19">
    <source>
        <dbReference type="EMBL" id="UYM07932.1"/>
    </source>
</evidence>
<dbReference type="Gene3D" id="3.40.430.10">
    <property type="entry name" value="Dihydrofolate Reductase, subunit A"/>
    <property type="match status" value="2"/>
</dbReference>
<feature type="binding site" evidence="16">
    <location>
        <position position="193"/>
    </location>
    <ligand>
        <name>NADP(+)</name>
        <dbReference type="ChEBI" id="CHEBI:58349"/>
    </ligand>
</feature>
<evidence type="ECO:0000256" key="16">
    <source>
        <dbReference type="PIRSR" id="PIRSR006769-2"/>
    </source>
</evidence>
<keyword evidence="6 14" id="KW-0686">Riboflavin biosynthesis</keyword>
<gene>
    <name evidence="19" type="primary">ribD</name>
    <name evidence="19" type="ORF">L0C25_22420</name>
</gene>
<keyword evidence="9 14" id="KW-0521">NADP</keyword>
<dbReference type="RefSeq" id="WP_271636881.1">
    <property type="nucleotide sequence ID" value="NZ_CP094970.1"/>
</dbReference>
<dbReference type="InterPro" id="IPR016192">
    <property type="entry name" value="APOBEC/CMP_deaminase_Zn-bd"/>
</dbReference>
<comment type="similarity">
    <text evidence="4 14">In the N-terminal section; belongs to the cytidine and deoxycytidylate deaminase family.</text>
</comment>
<dbReference type="InterPro" id="IPR004794">
    <property type="entry name" value="Eubact_RibD"/>
</dbReference>
<feature type="binding site" evidence="17">
    <location>
        <position position="69"/>
    </location>
    <ligand>
        <name>Zn(2+)</name>
        <dbReference type="ChEBI" id="CHEBI:29105"/>
        <note>catalytic</note>
    </ligand>
</feature>
<evidence type="ECO:0000313" key="20">
    <source>
        <dbReference type="Proteomes" id="UP001164390"/>
    </source>
</evidence>
<evidence type="ECO:0000256" key="10">
    <source>
        <dbReference type="ARBA" id="ARBA00023002"/>
    </source>
</evidence>
<dbReference type="SUPFAM" id="SSF53597">
    <property type="entry name" value="Dihydrofolate reductase-like"/>
    <property type="match status" value="1"/>
</dbReference>
<evidence type="ECO:0000256" key="14">
    <source>
        <dbReference type="PIRNR" id="PIRNR006769"/>
    </source>
</evidence>
<sequence length="334" mass="35390">MREALRAARASVRTHPNPRVGCILLADDGSRLAVGVHQGPGTPHAEVDALQQAGERARGATAIVTLEPCNHTGRTGPCSEALIAAGVRRVVVAQAEPTDQAAGGAARLAQAGVDVESGVLADEAYALNEHWTRSVRMQRPFVTWKLAATIDGRSAAADGTSRWISGPEARRDTHRLRAAVDAIVVGTGTVLIDNPRLTVRDDADRPIGDQPLRVVIGTRELPADRNVWSDDAPTRHLATRDVREALKVLYADGVRDVWLEGGPTLAGAFLDAGAVDEVIAYVAPMLLGSGLAALQTPAVTTIADAWRLEPVEVTTVGTDVRITARPRLEPKETA</sequence>
<comment type="catalytic activity">
    <reaction evidence="12 14">
        <text>5-amino-6-(5-phospho-D-ribitylamino)uracil + NADP(+) = 5-amino-6-(5-phospho-D-ribosylamino)uracil + NADPH + H(+)</text>
        <dbReference type="Rhea" id="RHEA:17845"/>
        <dbReference type="ChEBI" id="CHEBI:15378"/>
        <dbReference type="ChEBI" id="CHEBI:57783"/>
        <dbReference type="ChEBI" id="CHEBI:58349"/>
        <dbReference type="ChEBI" id="CHEBI:58421"/>
        <dbReference type="ChEBI" id="CHEBI:58453"/>
        <dbReference type="EC" id="1.1.1.193"/>
    </reaction>
</comment>
<feature type="binding site" evidence="16">
    <location>
        <position position="197"/>
    </location>
    <ligand>
        <name>substrate</name>
    </ligand>
</feature>
<dbReference type="NCBIfam" id="TIGR00326">
    <property type="entry name" value="eubact_ribD"/>
    <property type="match status" value="1"/>
</dbReference>
<name>A0AA46YMM0_9ACTN</name>
<dbReference type="Pfam" id="PF01872">
    <property type="entry name" value="RibD_C"/>
    <property type="match status" value="1"/>
</dbReference>
<evidence type="ECO:0000256" key="1">
    <source>
        <dbReference type="ARBA" id="ARBA00002151"/>
    </source>
</evidence>
<dbReference type="EC" id="1.1.1.193" evidence="14"/>
<feature type="binding site" evidence="16">
    <location>
        <position position="189"/>
    </location>
    <ligand>
        <name>NADP(+)</name>
        <dbReference type="ChEBI" id="CHEBI:58349"/>
    </ligand>
</feature>